<dbReference type="InterPro" id="IPR003439">
    <property type="entry name" value="ABC_transporter-like_ATP-bd"/>
</dbReference>
<evidence type="ECO:0000256" key="5">
    <source>
        <dbReference type="ARBA" id="ARBA00022840"/>
    </source>
</evidence>
<evidence type="ECO:0000256" key="4">
    <source>
        <dbReference type="ARBA" id="ARBA00022741"/>
    </source>
</evidence>
<dbReference type="CDD" id="cd03230">
    <property type="entry name" value="ABC_DR_subfamily_A"/>
    <property type="match status" value="1"/>
</dbReference>
<keyword evidence="4" id="KW-0547">Nucleotide-binding</keyword>
<dbReference type="Pfam" id="PF00005">
    <property type="entry name" value="ABC_tran"/>
    <property type="match status" value="1"/>
</dbReference>
<dbReference type="Gene3D" id="3.40.50.300">
    <property type="entry name" value="P-loop containing nucleotide triphosphate hydrolases"/>
    <property type="match status" value="1"/>
</dbReference>
<gene>
    <name evidence="7" type="ORF">SCD92_00355</name>
</gene>
<dbReference type="InterPro" id="IPR017871">
    <property type="entry name" value="ABC_transporter-like_CS"/>
</dbReference>
<evidence type="ECO:0000256" key="3">
    <source>
        <dbReference type="ARBA" id="ARBA00022458"/>
    </source>
</evidence>
<dbReference type="PANTHER" id="PTHR42711:SF5">
    <property type="entry name" value="ABC TRANSPORTER ATP-BINDING PROTEIN NATA"/>
    <property type="match status" value="1"/>
</dbReference>
<organism evidence="7 8">
    <name type="scientific">Gilvimarinus gilvus</name>
    <dbReference type="NCBI Taxonomy" id="3058038"/>
    <lineage>
        <taxon>Bacteria</taxon>
        <taxon>Pseudomonadati</taxon>
        <taxon>Pseudomonadota</taxon>
        <taxon>Gammaproteobacteria</taxon>
        <taxon>Cellvibrionales</taxon>
        <taxon>Cellvibrionaceae</taxon>
        <taxon>Gilvimarinus</taxon>
    </lineage>
</organism>
<keyword evidence="2" id="KW-0813">Transport</keyword>
<proteinExistence type="inferred from homology"/>
<accession>A0ABU4RUF4</accession>
<dbReference type="PROSITE" id="PS50893">
    <property type="entry name" value="ABC_TRANSPORTER_2"/>
    <property type="match status" value="1"/>
</dbReference>
<name>A0ABU4RUF4_9GAMM</name>
<dbReference type="PANTHER" id="PTHR42711">
    <property type="entry name" value="ABC TRANSPORTER ATP-BINDING PROTEIN"/>
    <property type="match status" value="1"/>
</dbReference>
<keyword evidence="5 7" id="KW-0067">ATP-binding</keyword>
<dbReference type="InterPro" id="IPR003593">
    <property type="entry name" value="AAA+_ATPase"/>
</dbReference>
<evidence type="ECO:0000256" key="2">
    <source>
        <dbReference type="ARBA" id="ARBA00022448"/>
    </source>
</evidence>
<evidence type="ECO:0000259" key="6">
    <source>
        <dbReference type="PROSITE" id="PS50893"/>
    </source>
</evidence>
<dbReference type="SMART" id="SM00382">
    <property type="entry name" value="AAA"/>
    <property type="match status" value="1"/>
</dbReference>
<keyword evidence="8" id="KW-1185">Reference proteome</keyword>
<evidence type="ECO:0000313" key="7">
    <source>
        <dbReference type="EMBL" id="MDX6847787.1"/>
    </source>
</evidence>
<keyword evidence="3" id="KW-0536">Nodulation</keyword>
<sequence length="302" mass="33781">MVADSDVLVSMRGVCKHYPLFTMDNFNLTLPRGQVLGMVGPNGAGKSTLLKMMMGLVSADAGEIAVLGYKVPEQEVVLKHYAAYVSEDMRLFADYSIRWHMELVAQCFTSTWDASYAKHILHKFELNPEQKIGHLSLGQRVKATLLLAMARRPKLLVLDEPSTGLDPVARHELTSELFELMLNEDNGVIFSSQFTQDVERLSDNIAFIDNGEMISCLDKETYLDQWRRIQLTGGDRAQLPGDLYVTASAGGRVTAIDHAFSAKRTAQLSEAGFEVVQTQPLTLEEIFIQQVLMRRQARGVQR</sequence>
<dbReference type="EMBL" id="JAXAFO010000001">
    <property type="protein sequence ID" value="MDX6847787.1"/>
    <property type="molecule type" value="Genomic_DNA"/>
</dbReference>
<dbReference type="SUPFAM" id="SSF52540">
    <property type="entry name" value="P-loop containing nucleoside triphosphate hydrolases"/>
    <property type="match status" value="1"/>
</dbReference>
<dbReference type="InterPro" id="IPR027417">
    <property type="entry name" value="P-loop_NTPase"/>
</dbReference>
<evidence type="ECO:0000256" key="1">
    <source>
        <dbReference type="ARBA" id="ARBA00005417"/>
    </source>
</evidence>
<evidence type="ECO:0000313" key="8">
    <source>
        <dbReference type="Proteomes" id="UP001273505"/>
    </source>
</evidence>
<dbReference type="PROSITE" id="PS00211">
    <property type="entry name" value="ABC_TRANSPORTER_1"/>
    <property type="match status" value="1"/>
</dbReference>
<comment type="caution">
    <text evidence="7">The sequence shown here is derived from an EMBL/GenBank/DDBJ whole genome shotgun (WGS) entry which is preliminary data.</text>
</comment>
<comment type="similarity">
    <text evidence="1">Belongs to the ABC transporter superfamily.</text>
</comment>
<feature type="domain" description="ABC transporter" evidence="6">
    <location>
        <begin position="2"/>
        <end position="235"/>
    </location>
</feature>
<reference evidence="7 8" key="1">
    <citation type="submission" date="2023-11" db="EMBL/GenBank/DDBJ databases">
        <title>Gilvimarinus fulvus sp. nov., isolated from the surface of Kelp.</title>
        <authorList>
            <person name="Sun Y.Y."/>
            <person name="Gong Y."/>
            <person name="Du Z.J."/>
        </authorList>
    </citation>
    <scope>NUCLEOTIDE SEQUENCE [LARGE SCALE GENOMIC DNA]</scope>
    <source>
        <strain evidence="7 8">SDUM040013</strain>
    </source>
</reference>
<dbReference type="GO" id="GO:0005524">
    <property type="term" value="F:ATP binding"/>
    <property type="evidence" value="ECO:0007669"/>
    <property type="project" value="UniProtKB-KW"/>
</dbReference>
<dbReference type="InterPro" id="IPR050763">
    <property type="entry name" value="ABC_transporter_ATP-binding"/>
</dbReference>
<protein>
    <submittedName>
        <fullName evidence="7">ABC transporter ATP-binding protein</fullName>
    </submittedName>
</protein>
<dbReference type="Proteomes" id="UP001273505">
    <property type="component" value="Unassembled WGS sequence"/>
</dbReference>
<dbReference type="RefSeq" id="WP_302724389.1">
    <property type="nucleotide sequence ID" value="NZ_JAULRU010000797.1"/>
</dbReference>